<evidence type="ECO:0000313" key="6">
    <source>
        <dbReference type="Proteomes" id="UP000637002"/>
    </source>
</evidence>
<dbReference type="SUPFAM" id="SSF53822">
    <property type="entry name" value="Periplasmic binding protein-like I"/>
    <property type="match status" value="1"/>
</dbReference>
<dbReference type="Pfam" id="PF13458">
    <property type="entry name" value="Peripla_BP_6"/>
    <property type="match status" value="1"/>
</dbReference>
<name>A0A916U441_9HYPH</name>
<dbReference type="EMBL" id="BMGG01000003">
    <property type="protein sequence ID" value="GGC59545.1"/>
    <property type="molecule type" value="Genomic_DNA"/>
</dbReference>
<dbReference type="PANTHER" id="PTHR47235:SF1">
    <property type="entry name" value="BLR6548 PROTEIN"/>
    <property type="match status" value="1"/>
</dbReference>
<evidence type="ECO:0000313" key="5">
    <source>
        <dbReference type="EMBL" id="GGC59545.1"/>
    </source>
</evidence>
<evidence type="ECO:0000256" key="2">
    <source>
        <dbReference type="ARBA" id="ARBA00022729"/>
    </source>
</evidence>
<comment type="caution">
    <text evidence="5">The sequence shown here is derived from an EMBL/GenBank/DDBJ whole genome shotgun (WGS) entry which is preliminary data.</text>
</comment>
<reference evidence="5" key="1">
    <citation type="journal article" date="2014" name="Int. J. Syst. Evol. Microbiol.">
        <title>Complete genome sequence of Corynebacterium casei LMG S-19264T (=DSM 44701T), isolated from a smear-ripened cheese.</title>
        <authorList>
            <consortium name="US DOE Joint Genome Institute (JGI-PGF)"/>
            <person name="Walter F."/>
            <person name="Albersmeier A."/>
            <person name="Kalinowski J."/>
            <person name="Ruckert C."/>
        </authorList>
    </citation>
    <scope>NUCLEOTIDE SEQUENCE</scope>
    <source>
        <strain evidence="5">CGMCC 1.12919</strain>
    </source>
</reference>
<evidence type="ECO:0000259" key="4">
    <source>
        <dbReference type="Pfam" id="PF13458"/>
    </source>
</evidence>
<evidence type="ECO:0000256" key="1">
    <source>
        <dbReference type="ARBA" id="ARBA00010062"/>
    </source>
</evidence>
<comment type="similarity">
    <text evidence="1">Belongs to the leucine-binding protein family.</text>
</comment>
<dbReference type="AlphaFoldDB" id="A0A916U441"/>
<proteinExistence type="inferred from homology"/>
<dbReference type="Proteomes" id="UP000637002">
    <property type="component" value="Unassembled WGS sequence"/>
</dbReference>
<feature type="domain" description="Leucine-binding protein" evidence="4">
    <location>
        <begin position="34"/>
        <end position="360"/>
    </location>
</feature>
<dbReference type="PANTHER" id="PTHR47235">
    <property type="entry name" value="BLR6548 PROTEIN"/>
    <property type="match status" value="1"/>
</dbReference>
<sequence length="400" mass="43092">MTTILRRLWLVLGLIGASMLPAAAADNAGIAAGEIRLGNLMPYSGPASSYSIIGKTEAAYFAMVNDRGGINGRKVNFISYDDGYSPPKAIEQARRLVESDDVLAIFQPLGTPSNAAIQKYMNVKKVPQLFVGSGASRFSDPKHFPWTVGFNPTYETETEVYGKYILEARPEAKVAIIYQNDDSGRDQIKGLEHGLGAKAAAMIVAKASYEPTDPVIDSQILTLKASGADVLVSLGTPRAGSQTIRKVAEIGWKPLFFVGNPQASVASVLVPAGLDNAKGVISSTSIKDVTDPAWKDDADVAAFRAFMARYYPDGDANNGSTAYGYVAAQVMTEALRRCGDDLSRENVLRQATTLTRYAPALILPGITVNTSPTNYSPLRQLQLIRFDGERWQLFGPVISD</sequence>
<dbReference type="InterPro" id="IPR028082">
    <property type="entry name" value="Peripla_BP_I"/>
</dbReference>
<organism evidence="5 6">
    <name type="scientific">Chelatococcus reniformis</name>
    <dbReference type="NCBI Taxonomy" id="1494448"/>
    <lineage>
        <taxon>Bacteria</taxon>
        <taxon>Pseudomonadati</taxon>
        <taxon>Pseudomonadota</taxon>
        <taxon>Alphaproteobacteria</taxon>
        <taxon>Hyphomicrobiales</taxon>
        <taxon>Chelatococcaceae</taxon>
        <taxon>Chelatococcus</taxon>
    </lineage>
</organism>
<protein>
    <submittedName>
        <fullName evidence="5">Branched-chain amino acid ABC transporter substrate-binding protein</fullName>
    </submittedName>
</protein>
<dbReference type="InterPro" id="IPR028081">
    <property type="entry name" value="Leu-bd"/>
</dbReference>
<evidence type="ECO:0000256" key="3">
    <source>
        <dbReference type="SAM" id="SignalP"/>
    </source>
</evidence>
<dbReference type="CDD" id="cd06343">
    <property type="entry name" value="PBP1_ABC_ligand_binding-like"/>
    <property type="match status" value="1"/>
</dbReference>
<keyword evidence="6" id="KW-1185">Reference proteome</keyword>
<gene>
    <name evidence="5" type="ORF">GCM10010994_17860</name>
</gene>
<feature type="chain" id="PRO_5038054616" evidence="3">
    <location>
        <begin position="25"/>
        <end position="400"/>
    </location>
</feature>
<reference evidence="5" key="2">
    <citation type="submission" date="2020-09" db="EMBL/GenBank/DDBJ databases">
        <authorList>
            <person name="Sun Q."/>
            <person name="Zhou Y."/>
        </authorList>
    </citation>
    <scope>NUCLEOTIDE SEQUENCE</scope>
    <source>
        <strain evidence="5">CGMCC 1.12919</strain>
    </source>
</reference>
<accession>A0A916U441</accession>
<feature type="signal peptide" evidence="3">
    <location>
        <begin position="1"/>
        <end position="24"/>
    </location>
</feature>
<keyword evidence="2 3" id="KW-0732">Signal</keyword>
<dbReference type="Gene3D" id="3.40.50.2300">
    <property type="match status" value="2"/>
</dbReference>